<protein>
    <submittedName>
        <fullName evidence="1">Uncharacterized protein</fullName>
    </submittedName>
</protein>
<organism evidence="1 2">
    <name type="scientific">Mangrovibacter phragmitis</name>
    <dbReference type="NCBI Taxonomy" id="1691903"/>
    <lineage>
        <taxon>Bacteria</taxon>
        <taxon>Pseudomonadati</taxon>
        <taxon>Pseudomonadota</taxon>
        <taxon>Gammaproteobacteria</taxon>
        <taxon>Enterobacterales</taxon>
        <taxon>Enterobacteriaceae</taxon>
        <taxon>Mangrovibacter</taxon>
    </lineage>
</organism>
<dbReference type="STRING" id="1691903.A9B99_18960"/>
<dbReference type="EMBL" id="LYRP01000003">
    <property type="protein sequence ID" value="OAT77960.1"/>
    <property type="molecule type" value="Genomic_DNA"/>
</dbReference>
<dbReference type="AlphaFoldDB" id="A0A1B7L6Q5"/>
<reference evidence="2" key="1">
    <citation type="submission" date="2016-05" db="EMBL/GenBank/DDBJ databases">
        <authorList>
            <person name="Behera P."/>
            <person name="Vaishampayan P."/>
            <person name="Singh N."/>
            <person name="Raina V."/>
            <person name="Suar M."/>
            <person name="Pattnaik A."/>
            <person name="Rastogi G."/>
        </authorList>
    </citation>
    <scope>NUCLEOTIDE SEQUENCE [LARGE SCALE GENOMIC DNA]</scope>
    <source>
        <strain evidence="2">MP23</strain>
    </source>
</reference>
<evidence type="ECO:0000313" key="2">
    <source>
        <dbReference type="Proteomes" id="UP000078225"/>
    </source>
</evidence>
<accession>A0A1B7L6Q5</accession>
<evidence type="ECO:0000313" key="1">
    <source>
        <dbReference type="EMBL" id="OAT77960.1"/>
    </source>
</evidence>
<gene>
    <name evidence="1" type="ORF">A9B99_18960</name>
</gene>
<name>A0A1B7L6Q5_9ENTR</name>
<dbReference type="Proteomes" id="UP000078225">
    <property type="component" value="Unassembled WGS sequence"/>
</dbReference>
<sequence>MKKLAPASTVTNSDLTDPRREITCCEVLHPARPKHPAYPAPDNSLAHYNGSGHMPAPYLDTFSPNNACLVSYEAKLLLCRYILPQSAKKRTVIIAPTETFVVTIDDTPQAVNENLNIQAFAHRSACQTLFTAIGSPCMRFRIVRLVRSITSPAN</sequence>
<keyword evidence="2" id="KW-1185">Reference proteome</keyword>
<comment type="caution">
    <text evidence="1">The sequence shown here is derived from an EMBL/GenBank/DDBJ whole genome shotgun (WGS) entry which is preliminary data.</text>
</comment>
<proteinExistence type="predicted"/>